<name>A0ABY7RUE9_9FLAO</name>
<dbReference type="RefSeq" id="WP_249996077.1">
    <property type="nucleotide sequence ID" value="NZ_CP116221.1"/>
</dbReference>
<reference evidence="1 2" key="1">
    <citation type="submission" date="2023-01" db="EMBL/GenBank/DDBJ databases">
        <title>Psychroserpens ponticola sp. nov., isolated from seawater.</title>
        <authorList>
            <person name="Kristyanto S."/>
            <person name="Jung J."/>
            <person name="Kim J.M."/>
            <person name="Jeon C.O."/>
        </authorList>
    </citation>
    <scope>NUCLEOTIDE SEQUENCE [LARGE SCALE GENOMIC DNA]</scope>
    <source>
        <strain evidence="1 2">MSW6</strain>
    </source>
</reference>
<dbReference type="Pfam" id="PF05935">
    <property type="entry name" value="Arylsulfotrans"/>
    <property type="match status" value="1"/>
</dbReference>
<proteinExistence type="predicted"/>
<evidence type="ECO:0000313" key="1">
    <source>
        <dbReference type="EMBL" id="WCO00746.1"/>
    </source>
</evidence>
<dbReference type="PANTHER" id="PTHR35340:SF5">
    <property type="entry name" value="ASST-DOMAIN-CONTAINING PROTEIN"/>
    <property type="match status" value="1"/>
</dbReference>
<dbReference type="Proteomes" id="UP001202717">
    <property type="component" value="Chromosome"/>
</dbReference>
<accession>A0ABY7RUE9</accession>
<protein>
    <submittedName>
        <fullName evidence="1">Aryl-sulfate sulfotransferase</fullName>
    </submittedName>
</protein>
<gene>
    <name evidence="1" type="ORF">MUN68_011780</name>
</gene>
<dbReference type="EMBL" id="CP116221">
    <property type="protein sequence ID" value="WCO00746.1"/>
    <property type="molecule type" value="Genomic_DNA"/>
</dbReference>
<dbReference type="InterPro" id="IPR011047">
    <property type="entry name" value="Quinoprotein_ADH-like_sf"/>
</dbReference>
<dbReference type="InterPro" id="IPR053143">
    <property type="entry name" value="Arylsulfate_ST"/>
</dbReference>
<evidence type="ECO:0000313" key="2">
    <source>
        <dbReference type="Proteomes" id="UP001202717"/>
    </source>
</evidence>
<dbReference type="InterPro" id="IPR010262">
    <property type="entry name" value="Arylsulfotransferase_bact"/>
</dbReference>
<keyword evidence="2" id="KW-1185">Reference proteome</keyword>
<dbReference type="PANTHER" id="PTHR35340">
    <property type="entry name" value="PQQ ENZYME REPEAT PROTEIN-RELATED"/>
    <property type="match status" value="1"/>
</dbReference>
<dbReference type="SUPFAM" id="SSF50998">
    <property type="entry name" value="Quinoprotein alcohol dehydrogenase-like"/>
    <property type="match status" value="1"/>
</dbReference>
<organism evidence="1 2">
    <name type="scientific">Psychroserpens ponticola</name>
    <dbReference type="NCBI Taxonomy" id="2932268"/>
    <lineage>
        <taxon>Bacteria</taxon>
        <taxon>Pseudomonadati</taxon>
        <taxon>Bacteroidota</taxon>
        <taxon>Flavobacteriia</taxon>
        <taxon>Flavobacteriales</taxon>
        <taxon>Flavobacteriaceae</taxon>
        <taxon>Psychroserpens</taxon>
    </lineage>
</organism>
<sequence length="536" mass="60603">MKKFIFSCAILFSYLVFSQEPTIGLRYSDGNISDGYTLFSPERNHNVYLIDNCGELINEWVFDERPALTTYILENGNLLRAGNQNIEIRDWDNNIVWSFNKQSNGLQNQHHDIEPLPNGNILLLLADNYTELEMEALGRVPSATNGEFRLDKIIEIEPSDLNGGNIVWEWKAIDHLVQDFDNTKPNFGVVENHPELIDINFVEDINPINDFTHMNSVDYNADLDQILLSARNLSEIYIIDHSTTTAQASGHVGGNSDAGGDILWRWGNPRVYKQGSASDQKLSKQHDAKWVEPGYLDDGKISVFNNGGNGSSQTFSSVHLIAPEISNGKYTLTNNVFNPQNYDWSWDGYIRGEVVHDFKKSGTHSLPNGNFLFCISSNGQFSEISKTGDELWTYKNPVGTNGAIYTQFDVIVNSLNSLFRAKKYPADYIGFDGKDLTPQGIIENVNTESENCVNALSFEESEFTKFTIINPIKNNVIKFSETIRFEKISIIDINGKTILTVNNFEGQFLPIYLAPSMYFIKLQNPNYNLFKKIVVN</sequence>